<evidence type="ECO:0000313" key="1">
    <source>
        <dbReference type="EMBL" id="JAH39888.1"/>
    </source>
</evidence>
<name>A0A0E9SHB8_ANGAN</name>
<organism evidence="1">
    <name type="scientific">Anguilla anguilla</name>
    <name type="common">European freshwater eel</name>
    <name type="synonym">Muraena anguilla</name>
    <dbReference type="NCBI Taxonomy" id="7936"/>
    <lineage>
        <taxon>Eukaryota</taxon>
        <taxon>Metazoa</taxon>
        <taxon>Chordata</taxon>
        <taxon>Craniata</taxon>
        <taxon>Vertebrata</taxon>
        <taxon>Euteleostomi</taxon>
        <taxon>Actinopterygii</taxon>
        <taxon>Neopterygii</taxon>
        <taxon>Teleostei</taxon>
        <taxon>Anguilliformes</taxon>
        <taxon>Anguillidae</taxon>
        <taxon>Anguilla</taxon>
    </lineage>
</organism>
<reference evidence="1" key="1">
    <citation type="submission" date="2014-11" db="EMBL/GenBank/DDBJ databases">
        <authorList>
            <person name="Amaro Gonzalez C."/>
        </authorList>
    </citation>
    <scope>NUCLEOTIDE SEQUENCE</scope>
</reference>
<proteinExistence type="predicted"/>
<dbReference type="EMBL" id="GBXM01068689">
    <property type="protein sequence ID" value="JAH39888.1"/>
    <property type="molecule type" value="Transcribed_RNA"/>
</dbReference>
<accession>A0A0E9SHB8</accession>
<sequence>MFFCNLHVKFCNPMVVQPFVAKQWEV</sequence>
<reference evidence="1" key="2">
    <citation type="journal article" date="2015" name="Fish Shellfish Immunol.">
        <title>Early steps in the European eel (Anguilla anguilla)-Vibrio vulnificus interaction in the gills: Role of the RtxA13 toxin.</title>
        <authorList>
            <person name="Callol A."/>
            <person name="Pajuelo D."/>
            <person name="Ebbesson L."/>
            <person name="Teles M."/>
            <person name="MacKenzie S."/>
            <person name="Amaro C."/>
        </authorList>
    </citation>
    <scope>NUCLEOTIDE SEQUENCE</scope>
</reference>
<dbReference type="AlphaFoldDB" id="A0A0E9SHB8"/>
<protein>
    <submittedName>
        <fullName evidence="1">Uncharacterized protein</fullName>
    </submittedName>
</protein>